<evidence type="ECO:0000256" key="2">
    <source>
        <dbReference type="ARBA" id="ARBA00022801"/>
    </source>
</evidence>
<sequence length="158" mass="17926">MSPANPDLKKRTRADYPFFLDYRTRWADNDMYKHMNNAIYVFLFDSVLSAYLHDHCGLIADSSPQHGMIVHSHTDYFAQISFPAVADLGLRVNKIGRTSVTHEIGLFERGFDDIRAVGEFVQVWVDRDTRRPAVGGINRMVRAGLDKIFMGSTTGSKL</sequence>
<proteinExistence type="inferred from homology"/>
<dbReference type="EMBL" id="LAEV01000698">
    <property type="protein sequence ID" value="KKA29767.1"/>
    <property type="molecule type" value="Genomic_DNA"/>
</dbReference>
<dbReference type="PANTHER" id="PTHR31793">
    <property type="entry name" value="4-HYDROXYBENZOYL-COA THIOESTERASE FAMILY MEMBER"/>
    <property type="match status" value="1"/>
</dbReference>
<gene>
    <name evidence="3" type="ORF">TD95_004913</name>
</gene>
<dbReference type="SUPFAM" id="SSF54637">
    <property type="entry name" value="Thioesterase/thiol ester dehydrase-isomerase"/>
    <property type="match status" value="1"/>
</dbReference>
<dbReference type="GO" id="GO:0047617">
    <property type="term" value="F:fatty acyl-CoA hydrolase activity"/>
    <property type="evidence" value="ECO:0007669"/>
    <property type="project" value="TreeGrafter"/>
</dbReference>
<reference evidence="3 4" key="1">
    <citation type="submission" date="2015-03" db="EMBL/GenBank/DDBJ databases">
        <authorList>
            <person name="Radwan O."/>
            <person name="Al-Naeli F.A."/>
            <person name="Rendon G.A."/>
            <person name="Fields C."/>
        </authorList>
    </citation>
    <scope>NUCLEOTIDE SEQUENCE [LARGE SCALE GENOMIC DNA]</scope>
    <source>
        <strain evidence="3">CR-DP1</strain>
    </source>
</reference>
<evidence type="ECO:0000256" key="1">
    <source>
        <dbReference type="ARBA" id="ARBA00005953"/>
    </source>
</evidence>
<dbReference type="FunFam" id="3.10.129.10:FF:000104">
    <property type="entry name" value="Thioesterase family protein (AFU_orthologue AFUA_2G16350)"/>
    <property type="match status" value="1"/>
</dbReference>
<dbReference type="Proteomes" id="UP000033483">
    <property type="component" value="Unassembled WGS sequence"/>
</dbReference>
<name>A0A0F4ZGX3_9PEZI</name>
<dbReference type="Pfam" id="PF13279">
    <property type="entry name" value="4HBT_2"/>
    <property type="match status" value="1"/>
</dbReference>
<comment type="similarity">
    <text evidence="1">Belongs to the 4-hydroxybenzoyl-CoA thioesterase family.</text>
</comment>
<dbReference type="InterPro" id="IPR050563">
    <property type="entry name" value="4-hydroxybenzoyl-CoA_TE"/>
</dbReference>
<evidence type="ECO:0000313" key="4">
    <source>
        <dbReference type="Proteomes" id="UP000033483"/>
    </source>
</evidence>
<keyword evidence="4" id="KW-1185">Reference proteome</keyword>
<evidence type="ECO:0000313" key="3">
    <source>
        <dbReference type="EMBL" id="KKA29767.1"/>
    </source>
</evidence>
<dbReference type="InterPro" id="IPR029069">
    <property type="entry name" value="HotDog_dom_sf"/>
</dbReference>
<dbReference type="PANTHER" id="PTHR31793:SF27">
    <property type="entry name" value="NOVEL THIOESTERASE SUPERFAMILY DOMAIN AND SAPOSIN A-TYPE DOMAIN CONTAINING PROTEIN (0610012H03RIK)"/>
    <property type="match status" value="1"/>
</dbReference>
<accession>A0A0F4ZGX3</accession>
<dbReference type="Gene3D" id="3.10.129.10">
    <property type="entry name" value="Hotdog Thioesterase"/>
    <property type="match status" value="1"/>
</dbReference>
<comment type="caution">
    <text evidence="3">The sequence shown here is derived from an EMBL/GenBank/DDBJ whole genome shotgun (WGS) entry which is preliminary data.</text>
</comment>
<organism evidence="3 4">
    <name type="scientific">Thielaviopsis punctulata</name>
    <dbReference type="NCBI Taxonomy" id="72032"/>
    <lineage>
        <taxon>Eukaryota</taxon>
        <taxon>Fungi</taxon>
        <taxon>Dikarya</taxon>
        <taxon>Ascomycota</taxon>
        <taxon>Pezizomycotina</taxon>
        <taxon>Sordariomycetes</taxon>
        <taxon>Hypocreomycetidae</taxon>
        <taxon>Microascales</taxon>
        <taxon>Ceratocystidaceae</taxon>
        <taxon>Thielaviopsis</taxon>
    </lineage>
</organism>
<dbReference type="CDD" id="cd00586">
    <property type="entry name" value="4HBT"/>
    <property type="match status" value="1"/>
</dbReference>
<protein>
    <submittedName>
        <fullName evidence="3">Uncharacterized protein</fullName>
    </submittedName>
</protein>
<dbReference type="OrthoDB" id="2420454at2759"/>
<keyword evidence="2" id="KW-0378">Hydrolase</keyword>
<dbReference type="AlphaFoldDB" id="A0A0F4ZGX3"/>